<reference evidence="3 4" key="1">
    <citation type="submission" date="2021-10" db="EMBL/GenBank/DDBJ databases">
        <title>Streptomyces sp. strain SMC 277, a novel streptomycete isolated from soil.</title>
        <authorList>
            <person name="Chanama M."/>
        </authorList>
    </citation>
    <scope>NUCLEOTIDE SEQUENCE [LARGE SCALE GENOMIC DNA]</scope>
    <source>
        <strain evidence="3 4">SMC 277</strain>
    </source>
</reference>
<sequence length="224" mass="22483">MADFDQSDQKVRDQINVNQPGALIGGAVVLAIVALTVFGVITVTRGDDDGATPAAPAPSTPAASAPSTPATAPSTPVAPAAASPSPSAAVPGPPAASPSGKLTCGGAHPSTQVPTVKDVVCYDTAGGSHTLVVEVSAATPTLVDVYAWVSTEPGNHYAYPSGRPKVWPGVKAGPGVQQLRLPLDMTLTPGREYAVHVWTGKADGPPPIPQANTQVTGHSLPIGR</sequence>
<evidence type="ECO:0000256" key="1">
    <source>
        <dbReference type="SAM" id="MobiDB-lite"/>
    </source>
</evidence>
<keyword evidence="2" id="KW-0472">Membrane</keyword>
<keyword evidence="2" id="KW-1133">Transmembrane helix</keyword>
<dbReference type="EMBL" id="JAJAUY010000127">
    <property type="protein sequence ID" value="MCB5182458.1"/>
    <property type="molecule type" value="Genomic_DNA"/>
</dbReference>
<accession>A0ABS8BCV0</accession>
<feature type="region of interest" description="Disordered" evidence="1">
    <location>
        <begin position="204"/>
        <end position="224"/>
    </location>
</feature>
<evidence type="ECO:0008006" key="5">
    <source>
        <dbReference type="Google" id="ProtNLM"/>
    </source>
</evidence>
<evidence type="ECO:0000313" key="3">
    <source>
        <dbReference type="EMBL" id="MCB5182458.1"/>
    </source>
</evidence>
<dbReference type="Proteomes" id="UP001199054">
    <property type="component" value="Unassembled WGS sequence"/>
</dbReference>
<evidence type="ECO:0000256" key="2">
    <source>
        <dbReference type="SAM" id="Phobius"/>
    </source>
</evidence>
<dbReference type="RefSeq" id="WP_226729578.1">
    <property type="nucleotide sequence ID" value="NZ_JAJAUY010000127.1"/>
</dbReference>
<organism evidence="3 4">
    <name type="scientific">Streptomyces antimicrobicus</name>
    <dbReference type="NCBI Taxonomy" id="2883108"/>
    <lineage>
        <taxon>Bacteria</taxon>
        <taxon>Bacillati</taxon>
        <taxon>Actinomycetota</taxon>
        <taxon>Actinomycetes</taxon>
        <taxon>Kitasatosporales</taxon>
        <taxon>Streptomycetaceae</taxon>
        <taxon>Streptomyces</taxon>
    </lineage>
</organism>
<evidence type="ECO:0000313" key="4">
    <source>
        <dbReference type="Proteomes" id="UP001199054"/>
    </source>
</evidence>
<gene>
    <name evidence="3" type="ORF">LG632_24155</name>
</gene>
<protein>
    <recommendedName>
        <fullName evidence="5">Lipoprotein</fullName>
    </recommendedName>
</protein>
<keyword evidence="4" id="KW-1185">Reference proteome</keyword>
<proteinExistence type="predicted"/>
<feature type="region of interest" description="Disordered" evidence="1">
    <location>
        <begin position="50"/>
        <end position="106"/>
    </location>
</feature>
<keyword evidence="2" id="KW-0812">Transmembrane</keyword>
<comment type="caution">
    <text evidence="3">The sequence shown here is derived from an EMBL/GenBank/DDBJ whole genome shotgun (WGS) entry which is preliminary data.</text>
</comment>
<feature type="compositionally biased region" description="Low complexity" evidence="1">
    <location>
        <begin position="60"/>
        <end position="90"/>
    </location>
</feature>
<name>A0ABS8BCV0_9ACTN</name>
<feature type="transmembrane region" description="Helical" evidence="2">
    <location>
        <begin position="21"/>
        <end position="41"/>
    </location>
</feature>